<name>A0A843VYX0_COLES</name>
<dbReference type="AlphaFoldDB" id="A0A843VYX0"/>
<evidence type="ECO:0000313" key="3">
    <source>
        <dbReference type="Proteomes" id="UP000652761"/>
    </source>
</evidence>
<proteinExistence type="predicted"/>
<dbReference type="EMBL" id="NMUH01002610">
    <property type="protein sequence ID" value="MQM01046.1"/>
    <property type="molecule type" value="Genomic_DNA"/>
</dbReference>
<organism evidence="2 3">
    <name type="scientific">Colocasia esculenta</name>
    <name type="common">Wild taro</name>
    <name type="synonym">Arum esculentum</name>
    <dbReference type="NCBI Taxonomy" id="4460"/>
    <lineage>
        <taxon>Eukaryota</taxon>
        <taxon>Viridiplantae</taxon>
        <taxon>Streptophyta</taxon>
        <taxon>Embryophyta</taxon>
        <taxon>Tracheophyta</taxon>
        <taxon>Spermatophyta</taxon>
        <taxon>Magnoliopsida</taxon>
        <taxon>Liliopsida</taxon>
        <taxon>Araceae</taxon>
        <taxon>Aroideae</taxon>
        <taxon>Colocasieae</taxon>
        <taxon>Colocasia</taxon>
    </lineage>
</organism>
<feature type="region of interest" description="Disordered" evidence="1">
    <location>
        <begin position="1"/>
        <end position="34"/>
    </location>
</feature>
<comment type="caution">
    <text evidence="2">The sequence shown here is derived from an EMBL/GenBank/DDBJ whole genome shotgun (WGS) entry which is preliminary data.</text>
</comment>
<sequence length="490" mass="52790">MCGSGKPHPTHSLLPSKISKNRQRKSSPFVPSSSFPMNNTRNLLSLPSVVVRRLFRNASLVGYPRFSVSQARVLVVLGVLSRVPRGARHGPVACGCKYGVGWSPQLFDFFLVERQLDLSSVTARLRVTVAREFVTHSRARYGVPCYGTGSFVVSVLVPCGNRCDLPLNVLYLSRVVVLTCVVFWLTALGGYLLTSATCVGLVSSELDINGGLASRGVTLTPCSFPHSLPSSSPTFTLEPLHKFRWSTGVRGAAVVSVVATNQAGNDELERGVRGEFLGFRHDSWFYGSSIAFLSVVVRRLFRNASLVGYPRFSVSQARVLVVLGLLSRYGVSWSPQLFDFFLVERQLDLSSVTAGLRVIVAREFVTHSRARYGVPCYGSGSLVVSVLVPCGNRDLYPVWVMSHLASASSAASPSSPAIVGILSSVAAADISSSTIMSSSTISLSVGDDVSTSSPLVISSTSSSTDAPSPHWCLEATIFVIEEARRDLRES</sequence>
<protein>
    <submittedName>
        <fullName evidence="2">Uncharacterized protein</fullName>
    </submittedName>
</protein>
<dbReference type="Proteomes" id="UP000652761">
    <property type="component" value="Unassembled WGS sequence"/>
</dbReference>
<reference evidence="2" key="1">
    <citation type="submission" date="2017-07" db="EMBL/GenBank/DDBJ databases">
        <title>Taro Niue Genome Assembly and Annotation.</title>
        <authorList>
            <person name="Atibalentja N."/>
            <person name="Keating K."/>
            <person name="Fields C.J."/>
        </authorList>
    </citation>
    <scope>NUCLEOTIDE SEQUENCE</scope>
    <source>
        <strain evidence="2">Niue_2</strain>
        <tissue evidence="2">Leaf</tissue>
    </source>
</reference>
<evidence type="ECO:0000256" key="1">
    <source>
        <dbReference type="SAM" id="MobiDB-lite"/>
    </source>
</evidence>
<accession>A0A843VYX0</accession>
<evidence type="ECO:0000313" key="2">
    <source>
        <dbReference type="EMBL" id="MQM01046.1"/>
    </source>
</evidence>
<keyword evidence="3" id="KW-1185">Reference proteome</keyword>
<gene>
    <name evidence="2" type="ORF">Taro_033794</name>
</gene>